<evidence type="ECO:0000313" key="2">
    <source>
        <dbReference type="WBParaSite" id="nRc.2.0.1.t15469-RA"/>
    </source>
</evidence>
<dbReference type="Proteomes" id="UP000887565">
    <property type="component" value="Unplaced"/>
</dbReference>
<protein>
    <submittedName>
        <fullName evidence="2">Uncharacterized protein</fullName>
    </submittedName>
</protein>
<reference evidence="2" key="1">
    <citation type="submission" date="2022-11" db="UniProtKB">
        <authorList>
            <consortium name="WormBaseParasite"/>
        </authorList>
    </citation>
    <scope>IDENTIFICATION</scope>
</reference>
<name>A0A915INM2_ROMCU</name>
<keyword evidence="1" id="KW-1185">Reference proteome</keyword>
<dbReference type="WBParaSite" id="nRc.2.0.1.t15469-RA">
    <property type="protein sequence ID" value="nRc.2.0.1.t15469-RA"/>
    <property type="gene ID" value="nRc.2.0.1.g15469"/>
</dbReference>
<sequence length="194" mass="22832">MYCTRQDCLGQLGVMALKNLVAQQDQSTYCIATLLPSITIGRNIEYSKSDVRCDGPLLLEIMNIKAFWGFASDYCTYYAIPLIKILKYQTFPTIRAGFWKAYSTSLVQKLYLHPVIDLRKQKQCNLEKEYKKYEIENLKKNYFNRLIKKSHKRLFSATIVKSALKMPKIFGALRRFNNISYSYIEPERERFLFE</sequence>
<dbReference type="AlphaFoldDB" id="A0A915INM2"/>
<proteinExistence type="predicted"/>
<accession>A0A915INM2</accession>
<evidence type="ECO:0000313" key="1">
    <source>
        <dbReference type="Proteomes" id="UP000887565"/>
    </source>
</evidence>
<organism evidence="1 2">
    <name type="scientific">Romanomermis culicivorax</name>
    <name type="common">Nematode worm</name>
    <dbReference type="NCBI Taxonomy" id="13658"/>
    <lineage>
        <taxon>Eukaryota</taxon>
        <taxon>Metazoa</taxon>
        <taxon>Ecdysozoa</taxon>
        <taxon>Nematoda</taxon>
        <taxon>Enoplea</taxon>
        <taxon>Dorylaimia</taxon>
        <taxon>Mermithida</taxon>
        <taxon>Mermithoidea</taxon>
        <taxon>Mermithidae</taxon>
        <taxon>Romanomermis</taxon>
    </lineage>
</organism>